<gene>
    <name evidence="1" type="ORF">ACFONL_23125</name>
</gene>
<sequence length="125" mass="13542">MATRDDLIKAVLQDLGVLQAGESAVADDNALVSARIDPLLADLAVRNVIYIPDADDISDGAFQYIVDILVELCSPAFGRPREAANMAQAEARLRTIQRIGKGVPGARLKVDCALVWSPWRSRGRI</sequence>
<comment type="caution">
    <text evidence="1">The sequence shown here is derived from an EMBL/GenBank/DDBJ whole genome shotgun (WGS) entry which is preliminary data.</text>
</comment>
<protein>
    <submittedName>
        <fullName evidence="1">Uncharacterized protein</fullName>
    </submittedName>
</protein>
<proteinExistence type="predicted"/>
<dbReference type="EMBL" id="JBHRYC010000136">
    <property type="protein sequence ID" value="MFC3640228.1"/>
    <property type="molecule type" value="Genomic_DNA"/>
</dbReference>
<dbReference type="Proteomes" id="UP001595704">
    <property type="component" value="Unassembled WGS sequence"/>
</dbReference>
<dbReference type="RefSeq" id="WP_191320946.1">
    <property type="nucleotide sequence ID" value="NZ_BNCG01000031.1"/>
</dbReference>
<evidence type="ECO:0000313" key="1">
    <source>
        <dbReference type="EMBL" id="MFC3640228.1"/>
    </source>
</evidence>
<keyword evidence="2" id="KW-1185">Reference proteome</keyword>
<organism evidence="1 2">
    <name type="scientific">Camelimonas fluminis</name>
    <dbReference type="NCBI Taxonomy" id="1576911"/>
    <lineage>
        <taxon>Bacteria</taxon>
        <taxon>Pseudomonadati</taxon>
        <taxon>Pseudomonadota</taxon>
        <taxon>Alphaproteobacteria</taxon>
        <taxon>Hyphomicrobiales</taxon>
        <taxon>Chelatococcaceae</taxon>
        <taxon>Camelimonas</taxon>
    </lineage>
</organism>
<reference evidence="2" key="1">
    <citation type="journal article" date="2019" name="Int. J. Syst. Evol. Microbiol.">
        <title>The Global Catalogue of Microorganisms (GCM) 10K type strain sequencing project: providing services to taxonomists for standard genome sequencing and annotation.</title>
        <authorList>
            <consortium name="The Broad Institute Genomics Platform"/>
            <consortium name="The Broad Institute Genome Sequencing Center for Infectious Disease"/>
            <person name="Wu L."/>
            <person name="Ma J."/>
        </authorList>
    </citation>
    <scope>NUCLEOTIDE SEQUENCE [LARGE SCALE GENOMIC DNA]</scope>
    <source>
        <strain evidence="2">KCTC 42282</strain>
    </source>
</reference>
<evidence type="ECO:0000313" key="2">
    <source>
        <dbReference type="Proteomes" id="UP001595704"/>
    </source>
</evidence>
<accession>A0ABV7UPJ2</accession>
<name>A0ABV7UPJ2_9HYPH</name>